<sequence length="145" mass="15854">PTAARPTIHHHSTSAAMWDHCTSAPPPASLYAPKTAHIHRQLFPRAEVASSTAGRASRAKPASSTGRAPRANPASLHRPRLSRQTGLHLRRSRLSRRAGLCCHRLRLSVPSRPPTPPLNTVRRRDAAVCHAPASRPRLPCLPIPW</sequence>
<name>Q0DHM4_ORYSJ</name>
<dbReference type="KEGG" id="dosa:Os05g0457000"/>
<gene>
    <name evidence="2" type="ordered locus">Os05g0457000</name>
</gene>
<evidence type="ECO:0000313" key="2">
    <source>
        <dbReference type="EMBL" id="BAF17649.2"/>
    </source>
</evidence>
<evidence type="ECO:0000256" key="1">
    <source>
        <dbReference type="SAM" id="MobiDB-lite"/>
    </source>
</evidence>
<reference evidence="3" key="2">
    <citation type="journal article" date="2008" name="Nucleic Acids Res.">
        <title>The rice annotation project database (RAP-DB): 2008 update.</title>
        <authorList>
            <consortium name="The rice annotation project (RAP)"/>
        </authorList>
    </citation>
    <scope>GENOME REANNOTATION</scope>
    <source>
        <strain evidence="3">cv. Nipponbare</strain>
    </source>
</reference>
<dbReference type="AlphaFoldDB" id="Q0DHM4"/>
<protein>
    <submittedName>
        <fullName evidence="2">Os05g0457000 protein</fullName>
    </submittedName>
</protein>
<dbReference type="EMBL" id="AP008211">
    <property type="protein sequence ID" value="BAF17649.2"/>
    <property type="molecule type" value="Genomic_DNA"/>
</dbReference>
<dbReference type="Proteomes" id="UP000000763">
    <property type="component" value="Chromosome 5"/>
</dbReference>
<feature type="region of interest" description="Disordered" evidence="1">
    <location>
        <begin position="45"/>
        <end position="92"/>
    </location>
</feature>
<reference evidence="2 3" key="1">
    <citation type="journal article" date="2005" name="Nature">
        <title>The map-based sequence of the rice genome.</title>
        <authorList>
            <consortium name="International rice genome sequencing project (IRGSP)"/>
            <person name="Matsumoto T."/>
            <person name="Wu J."/>
            <person name="Kanamori H."/>
            <person name="Katayose Y."/>
            <person name="Fujisawa M."/>
            <person name="Namiki N."/>
            <person name="Mizuno H."/>
            <person name="Yamamoto K."/>
            <person name="Antonio B.A."/>
            <person name="Baba T."/>
            <person name="Sakata K."/>
            <person name="Nagamura Y."/>
            <person name="Aoki H."/>
            <person name="Arikawa K."/>
            <person name="Arita K."/>
            <person name="Bito T."/>
            <person name="Chiden Y."/>
            <person name="Fujitsuka N."/>
            <person name="Fukunaka R."/>
            <person name="Hamada M."/>
            <person name="Harada C."/>
            <person name="Hayashi A."/>
            <person name="Hijishita S."/>
            <person name="Honda M."/>
            <person name="Hosokawa S."/>
            <person name="Ichikawa Y."/>
            <person name="Idonuma A."/>
            <person name="Iijima M."/>
            <person name="Ikeda M."/>
            <person name="Ikeno M."/>
            <person name="Ito K."/>
            <person name="Ito S."/>
            <person name="Ito T."/>
            <person name="Ito Y."/>
            <person name="Ito Y."/>
            <person name="Iwabuchi A."/>
            <person name="Kamiya K."/>
            <person name="Karasawa W."/>
            <person name="Kurita K."/>
            <person name="Katagiri S."/>
            <person name="Kikuta A."/>
            <person name="Kobayashi H."/>
            <person name="Kobayashi N."/>
            <person name="Machita K."/>
            <person name="Maehara T."/>
            <person name="Masukawa M."/>
            <person name="Mizubayashi T."/>
            <person name="Mukai Y."/>
            <person name="Nagasaki H."/>
            <person name="Nagata Y."/>
            <person name="Naito S."/>
            <person name="Nakashima M."/>
            <person name="Nakama Y."/>
            <person name="Nakamichi Y."/>
            <person name="Nakamura M."/>
            <person name="Meguro A."/>
            <person name="Negishi M."/>
            <person name="Ohta I."/>
            <person name="Ohta T."/>
            <person name="Okamoto M."/>
            <person name="Ono N."/>
            <person name="Saji S."/>
            <person name="Sakaguchi M."/>
            <person name="Sakai K."/>
            <person name="Shibata M."/>
            <person name="Shimokawa T."/>
            <person name="Song J."/>
            <person name="Takazaki Y."/>
            <person name="Terasawa K."/>
            <person name="Tsugane M."/>
            <person name="Tsuji K."/>
            <person name="Ueda S."/>
            <person name="Waki K."/>
            <person name="Yamagata H."/>
            <person name="Yamamoto M."/>
            <person name="Yamamoto S."/>
            <person name="Yamane H."/>
            <person name="Yoshiki S."/>
            <person name="Yoshihara R."/>
            <person name="Yukawa K."/>
            <person name="Zhong H."/>
            <person name="Yano M."/>
            <person name="Yuan Q."/>
            <person name="Ouyang S."/>
            <person name="Liu J."/>
            <person name="Jones K.M."/>
            <person name="Gansberger K."/>
            <person name="Moffat K."/>
            <person name="Hill J."/>
            <person name="Bera J."/>
            <person name="Fadrosh D."/>
            <person name="Jin S."/>
            <person name="Johri S."/>
            <person name="Kim M."/>
            <person name="Overton L."/>
            <person name="Reardon M."/>
            <person name="Tsitrin T."/>
            <person name="Vuong H."/>
            <person name="Weaver B."/>
            <person name="Ciecko A."/>
            <person name="Tallon L."/>
            <person name="Jackson J."/>
            <person name="Pai G."/>
            <person name="Aken S.V."/>
            <person name="Utterback T."/>
            <person name="Reidmuller S."/>
            <person name="Feldblyum T."/>
            <person name="Hsiao J."/>
            <person name="Zismann V."/>
            <person name="Iobst S."/>
            <person name="de Vazeille A.R."/>
            <person name="Buell C.R."/>
            <person name="Ying K."/>
            <person name="Li Y."/>
            <person name="Lu T."/>
            <person name="Huang Y."/>
            <person name="Zhao Q."/>
            <person name="Feng Q."/>
            <person name="Zhang L."/>
            <person name="Zhu J."/>
            <person name="Weng Q."/>
            <person name="Mu J."/>
            <person name="Lu Y."/>
            <person name="Fan D."/>
            <person name="Liu Y."/>
            <person name="Guan J."/>
            <person name="Zhang Y."/>
            <person name="Yu S."/>
            <person name="Liu X."/>
            <person name="Zhang Y."/>
            <person name="Hong G."/>
            <person name="Han B."/>
            <person name="Choisne N."/>
            <person name="Demange N."/>
            <person name="Orjeda G."/>
            <person name="Samain S."/>
            <person name="Cattolico L."/>
            <person name="Pelletier E."/>
            <person name="Couloux A."/>
            <person name="Segurens B."/>
            <person name="Wincker P."/>
            <person name="D'Hont A."/>
            <person name="Scarpelli C."/>
            <person name="Weissenbach J."/>
            <person name="Salanoubat M."/>
            <person name="Quetier F."/>
            <person name="Yu Y."/>
            <person name="Kim H.R."/>
            <person name="Rambo T."/>
            <person name="Currie J."/>
            <person name="Collura K."/>
            <person name="Luo M."/>
            <person name="Yang T."/>
            <person name="Ammiraju J.S.S."/>
            <person name="Engler F."/>
            <person name="Soderlund C."/>
            <person name="Wing R.A."/>
            <person name="Palmer L.E."/>
            <person name="de la Bastide M."/>
            <person name="Spiegel L."/>
            <person name="Nascimento L."/>
            <person name="Zutavern T."/>
            <person name="O'Shaughnessy A."/>
            <person name="Dike S."/>
            <person name="Dedhia N."/>
            <person name="Preston R."/>
            <person name="Balija V."/>
            <person name="McCombie W.R."/>
            <person name="Chow T."/>
            <person name="Chen H."/>
            <person name="Chung M."/>
            <person name="Chen C."/>
            <person name="Shaw J."/>
            <person name="Wu H."/>
            <person name="Hsiao K."/>
            <person name="Chao Y."/>
            <person name="Chu M."/>
            <person name="Cheng C."/>
            <person name="Hour A."/>
            <person name="Lee P."/>
            <person name="Lin S."/>
            <person name="Lin Y."/>
            <person name="Liou J."/>
            <person name="Liu S."/>
            <person name="Hsing Y."/>
            <person name="Raghuvanshi S."/>
            <person name="Mohanty A."/>
            <person name="Bharti A.K."/>
            <person name="Gaur A."/>
            <person name="Gupta V."/>
            <person name="Kumar D."/>
            <person name="Ravi V."/>
            <person name="Vij S."/>
            <person name="Kapur A."/>
            <person name="Khurana P."/>
            <person name="Khurana P."/>
            <person name="Khurana J.P."/>
            <person name="Tyagi A.K."/>
            <person name="Gaikwad K."/>
            <person name="Singh A."/>
            <person name="Dalal V."/>
            <person name="Srivastava S."/>
            <person name="Dixit A."/>
            <person name="Pal A.K."/>
            <person name="Ghazi I.A."/>
            <person name="Yadav M."/>
            <person name="Pandit A."/>
            <person name="Bhargava A."/>
            <person name="Sureshbabu K."/>
            <person name="Batra K."/>
            <person name="Sharma T.R."/>
            <person name="Mohapatra T."/>
            <person name="Singh N.K."/>
            <person name="Messing J."/>
            <person name="Nelson A.B."/>
            <person name="Fuks G."/>
            <person name="Kavchok S."/>
            <person name="Keizer G."/>
            <person name="Linton E."/>
            <person name="Llaca V."/>
            <person name="Song R."/>
            <person name="Tanyolac B."/>
            <person name="Young S."/>
            <person name="Ho-Il K."/>
            <person name="Hahn J.H."/>
            <person name="Sangsakoo G."/>
            <person name="Vanavichit A."/>
            <person name="de Mattos Luiz.A.T."/>
            <person name="Zimmer P.D."/>
            <person name="Malone G."/>
            <person name="Dellagostin O."/>
            <person name="de Oliveira A.C."/>
            <person name="Bevan M."/>
            <person name="Bancroft I."/>
            <person name="Minx P."/>
            <person name="Cordum H."/>
            <person name="Wilson R."/>
            <person name="Cheng Z."/>
            <person name="Jin W."/>
            <person name="Jiang J."/>
            <person name="Leong S.A."/>
            <person name="Iwama H."/>
            <person name="Gojobori T."/>
            <person name="Itoh T."/>
            <person name="Niimura Y."/>
            <person name="Fujii Y."/>
            <person name="Habara T."/>
            <person name="Sakai H."/>
            <person name="Sato Y."/>
            <person name="Wilson G."/>
            <person name="Kumar K."/>
            <person name="McCouch S."/>
            <person name="Juretic N."/>
            <person name="Hoen D."/>
            <person name="Wright S."/>
            <person name="Bruskiewich R."/>
            <person name="Bureau T."/>
            <person name="Miyao A."/>
            <person name="Hirochika H."/>
            <person name="Nishikawa T."/>
            <person name="Kadowaki K."/>
            <person name="Sugiura M."/>
            <person name="Burr B."/>
            <person name="Sasaki T."/>
        </authorList>
    </citation>
    <scope>NUCLEOTIDE SEQUENCE [LARGE SCALE GENOMIC DNA]</scope>
    <source>
        <strain evidence="3">cv. Nipponbare</strain>
    </source>
</reference>
<organism evidence="2 3">
    <name type="scientific">Oryza sativa subsp. japonica</name>
    <name type="common">Rice</name>
    <dbReference type="NCBI Taxonomy" id="39947"/>
    <lineage>
        <taxon>Eukaryota</taxon>
        <taxon>Viridiplantae</taxon>
        <taxon>Streptophyta</taxon>
        <taxon>Embryophyta</taxon>
        <taxon>Tracheophyta</taxon>
        <taxon>Spermatophyta</taxon>
        <taxon>Magnoliopsida</taxon>
        <taxon>Liliopsida</taxon>
        <taxon>Poales</taxon>
        <taxon>Poaceae</taxon>
        <taxon>BOP clade</taxon>
        <taxon>Oryzoideae</taxon>
        <taxon>Oryzeae</taxon>
        <taxon>Oryzinae</taxon>
        <taxon>Oryza</taxon>
        <taxon>Oryza sativa</taxon>
    </lineage>
</organism>
<feature type="non-terminal residue" evidence="2">
    <location>
        <position position="1"/>
    </location>
</feature>
<proteinExistence type="predicted"/>
<evidence type="ECO:0000313" key="3">
    <source>
        <dbReference type="Proteomes" id="UP000000763"/>
    </source>
</evidence>
<accession>Q0DHM4</accession>